<dbReference type="GeneID" id="1260362"/>
<gene>
    <name evidence="2" type="primary">tsh</name>
</gene>
<proteinExistence type="predicted"/>
<keyword evidence="3" id="KW-1185">Reference proteome</keyword>
<evidence type="ECO:0000256" key="1">
    <source>
        <dbReference type="SAM" id="MobiDB-lite"/>
    </source>
</evidence>
<dbReference type="Proteomes" id="UP000002091">
    <property type="component" value="Segment"/>
</dbReference>
<protein>
    <submittedName>
        <fullName evidence="2">Major tail protein b</fullName>
    </submittedName>
</protein>
<dbReference type="EMBL" id="AJ312240">
    <property type="protein sequence ID" value="CAD88502.1"/>
    <property type="molecule type" value="Genomic_DNA"/>
</dbReference>
<evidence type="ECO:0000313" key="3">
    <source>
        <dbReference type="Proteomes" id="UP000002091"/>
    </source>
</evidence>
<reference evidence="2 3" key="1">
    <citation type="journal article" date="2003" name="Mol. Microbiol.">
        <title>Genome and proteome of Listeria monocytogenes phage PSA: an unusual case for programmed + 1 translational frameshifting in structural protein synthesis.</title>
        <authorList>
            <person name="Zimmer M."/>
            <person name="Sattelberger E."/>
            <person name="Inman R."/>
            <person name="Calendar R."/>
            <person name="Loessner M.J."/>
        </authorList>
    </citation>
    <scope>NUCLEOTIDE SEQUENCE</scope>
</reference>
<sequence>MATIVEDFDATRVTNVGTKFTGDTASIAFGCLGSIEGETELLELVKKCEGVETKKKTTPQKMTLTLTGHVKVDVLRDIFGLSNEGLKVGVYSYGADSLSKPFILTADVLDEFEAQTKLIAFSNCVAATGLKVTVENGADEVAEIELEFTAMIDDNRKCYYEAIVSELDATGRDAFVKQWHTNFTPEMVVATPETPLELPLENESGIGDDSEETTQD</sequence>
<dbReference type="OrthoDB" id="30489at10239"/>
<feature type="compositionally biased region" description="Acidic residues" evidence="1">
    <location>
        <begin position="206"/>
        <end position="216"/>
    </location>
</feature>
<organism evidence="2 3">
    <name type="scientific">Listeria phage PSA</name>
    <dbReference type="NCBI Taxonomy" id="171618"/>
    <lineage>
        <taxon>Viruses</taxon>
        <taxon>Duplodnaviria</taxon>
        <taxon>Heunggongvirae</taxon>
        <taxon>Uroviricota</taxon>
        <taxon>Caudoviricetes</taxon>
        <taxon>Psavirus</taxon>
        <taxon>Psavirus PSA</taxon>
    </lineage>
</organism>
<evidence type="ECO:0000313" key="2">
    <source>
        <dbReference type="EMBL" id="CAD88502.1"/>
    </source>
</evidence>
<name>Q858W9_9CAUD</name>
<dbReference type="RefSeq" id="NP_821153.1">
    <property type="nucleotide sequence ID" value="NC_003291.2"/>
</dbReference>
<dbReference type="KEGG" id="vg:1260362"/>
<accession>Q858W9</accession>
<feature type="region of interest" description="Disordered" evidence="1">
    <location>
        <begin position="193"/>
        <end position="216"/>
    </location>
</feature>